<dbReference type="OrthoDB" id="9914157at2"/>
<protein>
    <submittedName>
        <fullName evidence="1">Uncharacterized protein</fullName>
    </submittedName>
</protein>
<comment type="caution">
    <text evidence="1">The sequence shown here is derived from an EMBL/GenBank/DDBJ whole genome shotgun (WGS) entry which is preliminary data.</text>
</comment>
<dbReference type="AlphaFoldDB" id="A0A3S0JY21"/>
<name>A0A3S0JY21_9BACI</name>
<organism evidence="1 2">
    <name type="scientific">Lysinibacillus telephonicus</name>
    <dbReference type="NCBI Taxonomy" id="1714840"/>
    <lineage>
        <taxon>Bacteria</taxon>
        <taxon>Bacillati</taxon>
        <taxon>Bacillota</taxon>
        <taxon>Bacilli</taxon>
        <taxon>Bacillales</taxon>
        <taxon>Bacillaceae</taxon>
        <taxon>Lysinibacillus</taxon>
    </lineage>
</organism>
<keyword evidence="2" id="KW-1185">Reference proteome</keyword>
<sequence>MIIESLQVEKYCAESNNFTLKINFKRILSIKQLTKIKEVEKSIELSSKCVLVRDTKLDTIIHFYREKNYCLVTNAGTINQGILSLENILGRIEDE</sequence>
<reference evidence="1 2" key="1">
    <citation type="submission" date="2018-12" db="EMBL/GenBank/DDBJ databases">
        <authorList>
            <person name="Yu L."/>
        </authorList>
    </citation>
    <scope>NUCLEOTIDE SEQUENCE [LARGE SCALE GENOMIC DNA]</scope>
    <source>
        <strain evidence="1 2">S5H2222</strain>
    </source>
</reference>
<evidence type="ECO:0000313" key="2">
    <source>
        <dbReference type="Proteomes" id="UP000276349"/>
    </source>
</evidence>
<evidence type="ECO:0000313" key="1">
    <source>
        <dbReference type="EMBL" id="RTQ94324.1"/>
    </source>
</evidence>
<proteinExistence type="predicted"/>
<dbReference type="Proteomes" id="UP000276349">
    <property type="component" value="Unassembled WGS sequence"/>
</dbReference>
<gene>
    <name evidence="1" type="ORF">EKG35_06085</name>
</gene>
<accession>A0A3S0JY21</accession>
<dbReference type="EMBL" id="RXNR01000012">
    <property type="protein sequence ID" value="RTQ94324.1"/>
    <property type="molecule type" value="Genomic_DNA"/>
</dbReference>
<dbReference type="RefSeq" id="WP_126293552.1">
    <property type="nucleotide sequence ID" value="NZ_CP155468.1"/>
</dbReference>